<evidence type="ECO:0000313" key="3">
    <source>
        <dbReference type="EMBL" id="PPQ88971.1"/>
    </source>
</evidence>
<dbReference type="PANTHER" id="PTHR38248">
    <property type="entry name" value="FUNK1 6"/>
    <property type="match status" value="1"/>
</dbReference>
<reference evidence="3 4" key="1">
    <citation type="journal article" date="2018" name="Evol. Lett.">
        <title>Horizontal gene cluster transfer increased hallucinogenic mushroom diversity.</title>
        <authorList>
            <person name="Reynolds H.T."/>
            <person name="Vijayakumar V."/>
            <person name="Gluck-Thaler E."/>
            <person name="Korotkin H.B."/>
            <person name="Matheny P.B."/>
            <person name="Slot J.C."/>
        </authorList>
    </citation>
    <scope>NUCLEOTIDE SEQUENCE [LARGE SCALE GENOMIC DNA]</scope>
    <source>
        <strain evidence="3 4">2631</strain>
    </source>
</reference>
<gene>
    <name evidence="3" type="ORF">CVT25_005070</name>
</gene>
<dbReference type="GO" id="GO:0004672">
    <property type="term" value="F:protein kinase activity"/>
    <property type="evidence" value="ECO:0007669"/>
    <property type="project" value="InterPro"/>
</dbReference>
<accession>A0A409XE10</accession>
<dbReference type="PROSITE" id="PS50011">
    <property type="entry name" value="PROTEIN_KINASE_DOM"/>
    <property type="match status" value="1"/>
</dbReference>
<dbReference type="OrthoDB" id="3271139at2759"/>
<evidence type="ECO:0000313" key="4">
    <source>
        <dbReference type="Proteomes" id="UP000283269"/>
    </source>
</evidence>
<dbReference type="GO" id="GO:0005524">
    <property type="term" value="F:ATP binding"/>
    <property type="evidence" value="ECO:0007669"/>
    <property type="project" value="InterPro"/>
</dbReference>
<evidence type="ECO:0000259" key="2">
    <source>
        <dbReference type="PROSITE" id="PS50011"/>
    </source>
</evidence>
<dbReference type="STRING" id="93625.A0A409XE10"/>
<dbReference type="AlphaFoldDB" id="A0A409XE10"/>
<evidence type="ECO:0000256" key="1">
    <source>
        <dbReference type="SAM" id="MobiDB-lite"/>
    </source>
</evidence>
<comment type="caution">
    <text evidence="3">The sequence shown here is derived from an EMBL/GenBank/DDBJ whole genome shotgun (WGS) entry which is preliminary data.</text>
</comment>
<proteinExistence type="predicted"/>
<dbReference type="InterPro" id="IPR040976">
    <property type="entry name" value="Pkinase_fungal"/>
</dbReference>
<feature type="compositionally biased region" description="Polar residues" evidence="1">
    <location>
        <begin position="441"/>
        <end position="453"/>
    </location>
</feature>
<dbReference type="Proteomes" id="UP000283269">
    <property type="component" value="Unassembled WGS sequence"/>
</dbReference>
<feature type="domain" description="Protein kinase" evidence="2">
    <location>
        <begin position="314"/>
        <end position="731"/>
    </location>
</feature>
<organism evidence="3 4">
    <name type="scientific">Psilocybe cyanescens</name>
    <dbReference type="NCBI Taxonomy" id="93625"/>
    <lineage>
        <taxon>Eukaryota</taxon>
        <taxon>Fungi</taxon>
        <taxon>Dikarya</taxon>
        <taxon>Basidiomycota</taxon>
        <taxon>Agaricomycotina</taxon>
        <taxon>Agaricomycetes</taxon>
        <taxon>Agaricomycetidae</taxon>
        <taxon>Agaricales</taxon>
        <taxon>Agaricineae</taxon>
        <taxon>Strophariaceae</taxon>
        <taxon>Psilocybe</taxon>
    </lineage>
</organism>
<feature type="region of interest" description="Disordered" evidence="1">
    <location>
        <begin position="1"/>
        <end position="21"/>
    </location>
</feature>
<feature type="region of interest" description="Disordered" evidence="1">
    <location>
        <begin position="768"/>
        <end position="805"/>
    </location>
</feature>
<dbReference type="SUPFAM" id="SSF56112">
    <property type="entry name" value="Protein kinase-like (PK-like)"/>
    <property type="match status" value="1"/>
</dbReference>
<feature type="compositionally biased region" description="Basic and acidic residues" evidence="1">
    <location>
        <begin position="789"/>
        <end position="805"/>
    </location>
</feature>
<feature type="region of interest" description="Disordered" evidence="1">
    <location>
        <begin position="441"/>
        <end position="464"/>
    </location>
</feature>
<dbReference type="InParanoid" id="A0A409XE10"/>
<keyword evidence="4" id="KW-1185">Reference proteome</keyword>
<dbReference type="EMBL" id="NHYD01001970">
    <property type="protein sequence ID" value="PPQ88971.1"/>
    <property type="molecule type" value="Genomic_DNA"/>
</dbReference>
<dbReference type="InterPro" id="IPR011009">
    <property type="entry name" value="Kinase-like_dom_sf"/>
</dbReference>
<protein>
    <recommendedName>
        <fullName evidence="2">Protein kinase domain-containing protein</fullName>
    </recommendedName>
</protein>
<dbReference type="Pfam" id="PF17667">
    <property type="entry name" value="Pkinase_fungal"/>
    <property type="match status" value="1"/>
</dbReference>
<name>A0A409XE10_PSICY</name>
<dbReference type="PANTHER" id="PTHR38248:SF2">
    <property type="entry name" value="FUNK1 11"/>
    <property type="match status" value="1"/>
</dbReference>
<dbReference type="InterPro" id="IPR000719">
    <property type="entry name" value="Prot_kinase_dom"/>
</dbReference>
<dbReference type="Gene3D" id="1.10.510.10">
    <property type="entry name" value="Transferase(Phosphotransferase) domain 1"/>
    <property type="match status" value="1"/>
</dbReference>
<sequence>MANNITSSIPDTPRSQKSFASNIELTQLRPTIAKEMDGEFVRCPIDEFLKAYLPFAPDEGETKHFVRTLLQDIPPAPTVSGGQQIRSGAKPKRSILLGDEELYQLRHYPKLDIKRSTHGSEIVAYQAWVDIAQAIGNVQHPQDTRKRNQYIYRNMPSKRIAADIQGSNNKIDAAFIRTCELSEPLRATDIAVVIEQKLSTADNRKNALQAVSANVQIMNDDIRRMFTFGITIESDEVTLWYHSRSHSAASQRFSFIQNPKLLIKVLTAFLFATDEELGYDPMVTREQDGLYTFKIPDPVLTDHFQRFRTFSTLSEYRSNNITGRMARVYRVTKLDDNGEAIGEPLVLKDVWLDNSAKTEREIQNAIFGDIERFWQTPTKIEGLRELQEDHKQLVKDKGYRQFFLAIVLDHSGTTTTHYPAGAVIEKGILLEPDLKEDSSITGTGVNTTLSSSRSRNKKTHPVESRDFTVPIAPRTFGIKKHCRVVFQEVCKTVGTLGTLGEVVNVLHQALTPLQLLLCAGWVHRDISSGNIMAYRGNLDNAQEPWKVKLADLEYAKKFPPPNDYKVSADPQTGTPYFMPLEVMLKRYLNSIGMEEAMQADRKRVSAVQLARAARARATALSKLGSSRAVVHNFQHDLESLWWILLWTVTCRIKSGAAYGRPIFVNQMEPTKERYDCFMAHSILEELEKCIAPPKSEEDIGLAALIEGLRRVMTMDYIQRVGDAKLFKAKYFVQIHKDFADSFIAMQTTASEWSSTPLIIHSAKNADGALSVTPGRMKRERSEENTADPRQVEGEGKSQSKLARMDDSSEAHASTLGIHRLILALYVTLLLRHKAWFVRANYMQDLCMILEPFPAIEMDTQFVRVPIDSFMETYLPFVPPEVTKFIIQRSSPINLHLKIKSSGEESSGIEGSLRDDALYAGNFLMLGDDNRVMFRDFSQLPTQTNGSKKVVYEPLVEIVKQISQIKDLIPDRPRNQYHYRKLSQVYGMWVAFPCEPSRWIEKMMSYNRLWVFTGMGYGEFDLDSTVSVFDVHLHRSG</sequence>